<feature type="region of interest" description="Disordered" evidence="1">
    <location>
        <begin position="378"/>
        <end position="398"/>
    </location>
</feature>
<sequence length="474" mass="53141">MPPKRNQQRIEEVYDRNNPNRQIGPLIDQRIVAVVEQLTARIDQLLDRHMDRILPFERTDSVGSAGRWRESHHGSREFVRWGSKDLRRPSGAQKRRAVLGPPRYGEATGSIMPVAGGRATKGSFSQRDWRGGHGSEQGRQHDVIVQTPVHEFDDSGSKATPRKRLVKKSGDRERAPDFGIADEEPAFMKDEFASEPPSSQKRKGSKEDGFRKKEKKLKGDKKFDKGEKMSSKGGSLSAIYPGRDREMNELWDTVAGADSEDDQEGVMTMDDDNFIDDTGVDPADRYDSDNEGFIGDAPQLEKGHGTREGAKEKWLAGEVDTARAVLGQVYAAITNSEEILLAAIQTESRHGNKKESDIRWQGSGVKINVKHLVPYYGDTSDDDNSRANSVHPGENDEDQKLKMPIQRRTIFVLSYKLEAAVKPTVLKPPEGKSTIKTNFEVKLLVEDQFSGLRQEELYVLWSKARAITPEALCD</sequence>
<organism evidence="2 3">
    <name type="scientific">Stephania yunnanensis</name>
    <dbReference type="NCBI Taxonomy" id="152371"/>
    <lineage>
        <taxon>Eukaryota</taxon>
        <taxon>Viridiplantae</taxon>
        <taxon>Streptophyta</taxon>
        <taxon>Embryophyta</taxon>
        <taxon>Tracheophyta</taxon>
        <taxon>Spermatophyta</taxon>
        <taxon>Magnoliopsida</taxon>
        <taxon>Ranunculales</taxon>
        <taxon>Menispermaceae</taxon>
        <taxon>Menispermoideae</taxon>
        <taxon>Cissampelideae</taxon>
        <taxon>Stephania</taxon>
    </lineage>
</organism>
<dbReference type="EMBL" id="JBBNAF010000010">
    <property type="protein sequence ID" value="KAK9108291.1"/>
    <property type="molecule type" value="Genomic_DNA"/>
</dbReference>
<dbReference type="PANTHER" id="PTHR47350:SF4">
    <property type="entry name" value="PROTEIN IWS1 HOMOLOG 1"/>
    <property type="match status" value="1"/>
</dbReference>
<evidence type="ECO:0000256" key="1">
    <source>
        <dbReference type="SAM" id="MobiDB-lite"/>
    </source>
</evidence>
<dbReference type="GO" id="GO:0032784">
    <property type="term" value="P:regulation of DNA-templated transcription elongation"/>
    <property type="evidence" value="ECO:0007669"/>
    <property type="project" value="InterPro"/>
</dbReference>
<name>A0AAP0I440_9MAGN</name>
<dbReference type="AlphaFoldDB" id="A0AAP0I440"/>
<keyword evidence="3" id="KW-1185">Reference proteome</keyword>
<comment type="caution">
    <text evidence="2">The sequence shown here is derived from an EMBL/GenBank/DDBJ whole genome shotgun (WGS) entry which is preliminary data.</text>
</comment>
<dbReference type="Proteomes" id="UP001420932">
    <property type="component" value="Unassembled WGS sequence"/>
</dbReference>
<proteinExistence type="predicted"/>
<feature type="region of interest" description="Disordered" evidence="1">
    <location>
        <begin position="87"/>
        <end position="240"/>
    </location>
</feature>
<reference evidence="2 3" key="1">
    <citation type="submission" date="2024-01" db="EMBL/GenBank/DDBJ databases">
        <title>Genome assemblies of Stephania.</title>
        <authorList>
            <person name="Yang L."/>
        </authorList>
    </citation>
    <scope>NUCLEOTIDE SEQUENCE [LARGE SCALE GENOMIC DNA]</scope>
    <source>
        <strain evidence="2">YNDBR</strain>
        <tissue evidence="2">Leaf</tissue>
    </source>
</reference>
<dbReference type="GO" id="GO:0009742">
    <property type="term" value="P:brassinosteroid mediated signaling pathway"/>
    <property type="evidence" value="ECO:0007669"/>
    <property type="project" value="InterPro"/>
</dbReference>
<feature type="compositionally biased region" description="Basic and acidic residues" evidence="1">
    <location>
        <begin position="220"/>
        <end position="230"/>
    </location>
</feature>
<protein>
    <submittedName>
        <fullName evidence="2">Uncharacterized protein</fullName>
    </submittedName>
</protein>
<evidence type="ECO:0000313" key="3">
    <source>
        <dbReference type="Proteomes" id="UP001420932"/>
    </source>
</evidence>
<accession>A0AAP0I440</accession>
<evidence type="ECO:0000313" key="2">
    <source>
        <dbReference type="EMBL" id="KAK9108291.1"/>
    </source>
</evidence>
<dbReference type="InterPro" id="IPR044204">
    <property type="entry name" value="IWS1/2"/>
</dbReference>
<feature type="compositionally biased region" description="Basic and acidic residues" evidence="1">
    <location>
        <begin position="127"/>
        <end position="142"/>
    </location>
</feature>
<dbReference type="PANTHER" id="PTHR47350">
    <property type="entry name" value="PROTEIN IWS1 HOMOLOG 1"/>
    <property type="match status" value="1"/>
</dbReference>
<gene>
    <name evidence="2" type="ORF">Syun_024302</name>
</gene>